<feature type="domain" description="Helicase ATP-binding" evidence="5">
    <location>
        <begin position="382"/>
        <end position="566"/>
    </location>
</feature>
<dbReference type="PANTHER" id="PTHR45626">
    <property type="entry name" value="TRANSCRIPTION TERMINATION FACTOR 2-RELATED"/>
    <property type="match status" value="1"/>
</dbReference>
<sequence>MMSAASTPKRRYESEDDDSVLSEGIDSFGPKRSRLQPPSTQQGSSWSRASSRSSGGRSPPPRARPPDVDDEGALGVAGTNHRHQRASEVLPTRLARPQITLQNSDLSNPDFTSIQEDGEVCFGMLKNIQVRLNRTLHACTTLTEIQGQDGTLFACFDLVIQEERCDIVAAGLPIGILNKKNHLALKSLAPRPLFKGMVPKQEFQQKLAAAELSRGMSLPYQSCTMAIVLSGPPSIAESLAKGLSKYHLFLQHPDPKLPGMEYQNPQYLTMVGSWLPNGAVLAPIAPEFFNKDTDRRDNADQEPENEVDLRTVMDNLPQPAYLREADIDGRIKTTLLKHQKEAVGFIISRETTLDSNLEGLWCLDNYVSGTTVYKHSITGFKSANPKDTLGGIVADGMGLGKTLTMIASIVATLPRANEFATGDLPKGDVKTNLTPVKATLVVVPSVLLLDGWIDEISKHVIPGTLECYRYHGPDRRLPSSGAIPYHVIISTYGTVAADFTRGGGVLRCFHWYRLVLDEAHVVRNRSTKQFSAVAALSAAHRWCMTGTPVQNSLDDLASLIRFLRVPQLEDAATFQKYITGRRTAGSNARPNYGNLKRLLGSICLRRSTSAILSSLGVAFIEHRPEFSTTERKAYDNLASSCKRSIQEAVNTRPTKKSSESILTAVLRLRIFCNTGLITTVVGNTNDDVEGVFRPDEVISLLLQSGEAICSQCKTDVMAPDVGHESQGQGEGSRRVLKCLACSQRDADTEETSGFSRLDDDPMEGVEMGGPGEQAAASTTCDDRPVDGRVQCPSKLIALLADVKEHYSEEKSIIFSFWRRSLDFVEKLFTEEGIVFGRVDGDVDPPRRRKILRDFHDDPSVKVLLMTIGTGAVGLNNLSVATRVHILEPQWNPYVEDQAIGRVVRMGQSKNVSVVRYMMKTSVEETIESRQMWKMQLALKGGLRSSDQEHSEIKRRIAHLQQFEKLIGSTILSQNVV</sequence>
<dbReference type="GO" id="GO:0005634">
    <property type="term" value="C:nucleus"/>
    <property type="evidence" value="ECO:0007669"/>
    <property type="project" value="TreeGrafter"/>
</dbReference>
<evidence type="ECO:0000259" key="5">
    <source>
        <dbReference type="PROSITE" id="PS51192"/>
    </source>
</evidence>
<keyword evidence="2" id="KW-0378">Hydrolase</keyword>
<dbReference type="CDD" id="cd18008">
    <property type="entry name" value="DEXDc_SHPRH-like"/>
    <property type="match status" value="1"/>
</dbReference>
<dbReference type="GO" id="GO:0016787">
    <property type="term" value="F:hydrolase activity"/>
    <property type="evidence" value="ECO:0007669"/>
    <property type="project" value="UniProtKB-KW"/>
</dbReference>
<feature type="domain" description="Helicase C-terminal" evidence="6">
    <location>
        <begin position="794"/>
        <end position="953"/>
    </location>
</feature>
<dbReference type="Proteomes" id="UP001278766">
    <property type="component" value="Unassembled WGS sequence"/>
</dbReference>
<feature type="compositionally biased region" description="Low complexity" evidence="4">
    <location>
        <begin position="43"/>
        <end position="57"/>
    </location>
</feature>
<dbReference type="SMART" id="SM00487">
    <property type="entry name" value="DEXDc"/>
    <property type="match status" value="1"/>
</dbReference>
<evidence type="ECO:0000313" key="8">
    <source>
        <dbReference type="Proteomes" id="UP001278766"/>
    </source>
</evidence>
<dbReference type="GO" id="GO:0005524">
    <property type="term" value="F:ATP binding"/>
    <property type="evidence" value="ECO:0007669"/>
    <property type="project" value="UniProtKB-KW"/>
</dbReference>
<organism evidence="7 8">
    <name type="scientific">Chaetomium fimeti</name>
    <dbReference type="NCBI Taxonomy" id="1854472"/>
    <lineage>
        <taxon>Eukaryota</taxon>
        <taxon>Fungi</taxon>
        <taxon>Dikarya</taxon>
        <taxon>Ascomycota</taxon>
        <taxon>Pezizomycotina</taxon>
        <taxon>Sordariomycetes</taxon>
        <taxon>Sordariomycetidae</taxon>
        <taxon>Sordariales</taxon>
        <taxon>Chaetomiaceae</taxon>
        <taxon>Chaetomium</taxon>
    </lineage>
</organism>
<dbReference type="InterPro" id="IPR049730">
    <property type="entry name" value="SNF2/RAD54-like_C"/>
</dbReference>
<dbReference type="Gene3D" id="3.40.50.10810">
    <property type="entry name" value="Tandem AAA-ATPase domain"/>
    <property type="match status" value="1"/>
</dbReference>
<dbReference type="InterPro" id="IPR001650">
    <property type="entry name" value="Helicase_C-like"/>
</dbReference>
<dbReference type="Pfam" id="PF00271">
    <property type="entry name" value="Helicase_C"/>
    <property type="match status" value="1"/>
</dbReference>
<dbReference type="InterPro" id="IPR014001">
    <property type="entry name" value="Helicase_ATP-bd"/>
</dbReference>
<reference evidence="7" key="1">
    <citation type="journal article" date="2023" name="Mol. Phylogenet. Evol.">
        <title>Genome-scale phylogeny and comparative genomics of the fungal order Sordariales.</title>
        <authorList>
            <person name="Hensen N."/>
            <person name="Bonometti L."/>
            <person name="Westerberg I."/>
            <person name="Brannstrom I.O."/>
            <person name="Guillou S."/>
            <person name="Cros-Aarteil S."/>
            <person name="Calhoun S."/>
            <person name="Haridas S."/>
            <person name="Kuo A."/>
            <person name="Mondo S."/>
            <person name="Pangilinan J."/>
            <person name="Riley R."/>
            <person name="LaButti K."/>
            <person name="Andreopoulos B."/>
            <person name="Lipzen A."/>
            <person name="Chen C."/>
            <person name="Yan M."/>
            <person name="Daum C."/>
            <person name="Ng V."/>
            <person name="Clum A."/>
            <person name="Steindorff A."/>
            <person name="Ohm R.A."/>
            <person name="Martin F."/>
            <person name="Silar P."/>
            <person name="Natvig D.O."/>
            <person name="Lalanne C."/>
            <person name="Gautier V."/>
            <person name="Ament-Velasquez S.L."/>
            <person name="Kruys A."/>
            <person name="Hutchinson M.I."/>
            <person name="Powell A.J."/>
            <person name="Barry K."/>
            <person name="Miller A.N."/>
            <person name="Grigoriev I.V."/>
            <person name="Debuchy R."/>
            <person name="Gladieux P."/>
            <person name="Hiltunen Thoren M."/>
            <person name="Johannesson H."/>
        </authorList>
    </citation>
    <scope>NUCLEOTIDE SEQUENCE</scope>
    <source>
        <strain evidence="7">CBS 168.71</strain>
    </source>
</reference>
<dbReference type="Pfam" id="PF00176">
    <property type="entry name" value="SNF2-rel_dom"/>
    <property type="match status" value="1"/>
</dbReference>
<dbReference type="GO" id="GO:0008094">
    <property type="term" value="F:ATP-dependent activity, acting on DNA"/>
    <property type="evidence" value="ECO:0007669"/>
    <property type="project" value="TreeGrafter"/>
</dbReference>
<comment type="caution">
    <text evidence="7">The sequence shown here is derived from an EMBL/GenBank/DDBJ whole genome shotgun (WGS) entry which is preliminary data.</text>
</comment>
<dbReference type="GeneID" id="87841018"/>
<proteinExistence type="predicted"/>
<dbReference type="InterPro" id="IPR000330">
    <property type="entry name" value="SNF2_N"/>
</dbReference>
<dbReference type="InterPro" id="IPR050628">
    <property type="entry name" value="SNF2_RAD54_helicase_TF"/>
</dbReference>
<evidence type="ECO:0000256" key="4">
    <source>
        <dbReference type="SAM" id="MobiDB-lite"/>
    </source>
</evidence>
<keyword evidence="8" id="KW-1185">Reference proteome</keyword>
<dbReference type="PROSITE" id="PS51192">
    <property type="entry name" value="HELICASE_ATP_BIND_1"/>
    <property type="match status" value="1"/>
</dbReference>
<dbReference type="SMART" id="SM00490">
    <property type="entry name" value="HELICc"/>
    <property type="match status" value="1"/>
</dbReference>
<evidence type="ECO:0000256" key="2">
    <source>
        <dbReference type="ARBA" id="ARBA00022801"/>
    </source>
</evidence>
<dbReference type="Gene3D" id="3.40.50.300">
    <property type="entry name" value="P-loop containing nucleotide triphosphate hydrolases"/>
    <property type="match status" value="1"/>
</dbReference>
<evidence type="ECO:0000256" key="1">
    <source>
        <dbReference type="ARBA" id="ARBA00022741"/>
    </source>
</evidence>
<protein>
    <submittedName>
        <fullName evidence="7">SNF2 family N-terminal domain-containing protein</fullName>
    </submittedName>
</protein>
<evidence type="ECO:0000313" key="7">
    <source>
        <dbReference type="EMBL" id="KAK3294356.1"/>
    </source>
</evidence>
<reference evidence="7" key="2">
    <citation type="submission" date="2023-06" db="EMBL/GenBank/DDBJ databases">
        <authorList>
            <consortium name="Lawrence Berkeley National Laboratory"/>
            <person name="Haridas S."/>
            <person name="Hensen N."/>
            <person name="Bonometti L."/>
            <person name="Westerberg I."/>
            <person name="Brannstrom I.O."/>
            <person name="Guillou S."/>
            <person name="Cros-Aarteil S."/>
            <person name="Calhoun S."/>
            <person name="Kuo A."/>
            <person name="Mondo S."/>
            <person name="Pangilinan J."/>
            <person name="Riley R."/>
            <person name="Labutti K."/>
            <person name="Andreopoulos B."/>
            <person name="Lipzen A."/>
            <person name="Chen C."/>
            <person name="Yanf M."/>
            <person name="Daum C."/>
            <person name="Ng V."/>
            <person name="Clum A."/>
            <person name="Steindorff A."/>
            <person name="Ohm R."/>
            <person name="Martin F."/>
            <person name="Silar P."/>
            <person name="Natvig D."/>
            <person name="Lalanne C."/>
            <person name="Gautier V."/>
            <person name="Ament-Velasquez S.L."/>
            <person name="Kruys A."/>
            <person name="Hutchinson M.I."/>
            <person name="Powell A.J."/>
            <person name="Barry K."/>
            <person name="Miller A.N."/>
            <person name="Grigoriev I.V."/>
            <person name="Debuchy R."/>
            <person name="Gladieux P."/>
            <person name="Thoren M.H."/>
            <person name="Johannesson H."/>
        </authorList>
    </citation>
    <scope>NUCLEOTIDE SEQUENCE</scope>
    <source>
        <strain evidence="7">CBS 168.71</strain>
    </source>
</reference>
<evidence type="ECO:0000259" key="6">
    <source>
        <dbReference type="PROSITE" id="PS51194"/>
    </source>
</evidence>
<feature type="region of interest" description="Disordered" evidence="4">
    <location>
        <begin position="1"/>
        <end position="89"/>
    </location>
</feature>
<evidence type="ECO:0000256" key="3">
    <source>
        <dbReference type="ARBA" id="ARBA00022840"/>
    </source>
</evidence>
<dbReference type="GO" id="GO:0006281">
    <property type="term" value="P:DNA repair"/>
    <property type="evidence" value="ECO:0007669"/>
    <property type="project" value="TreeGrafter"/>
</dbReference>
<dbReference type="InterPro" id="IPR027417">
    <property type="entry name" value="P-loop_NTPase"/>
</dbReference>
<name>A0AAE0HDB3_9PEZI</name>
<dbReference type="CDD" id="cd18793">
    <property type="entry name" value="SF2_C_SNF"/>
    <property type="match status" value="1"/>
</dbReference>
<dbReference type="RefSeq" id="XP_062657870.1">
    <property type="nucleotide sequence ID" value="XM_062804070.1"/>
</dbReference>
<dbReference type="InterPro" id="IPR038718">
    <property type="entry name" value="SNF2-like_sf"/>
</dbReference>
<dbReference type="PROSITE" id="PS51194">
    <property type="entry name" value="HELICASE_CTER"/>
    <property type="match status" value="1"/>
</dbReference>
<dbReference type="SUPFAM" id="SSF52540">
    <property type="entry name" value="P-loop containing nucleoside triphosphate hydrolases"/>
    <property type="match status" value="2"/>
</dbReference>
<gene>
    <name evidence="7" type="ORF">B0H64DRAFT_400482</name>
</gene>
<dbReference type="AlphaFoldDB" id="A0AAE0HDB3"/>
<keyword evidence="1" id="KW-0547">Nucleotide-binding</keyword>
<accession>A0AAE0HDB3</accession>
<keyword evidence="3" id="KW-0067">ATP-binding</keyword>
<dbReference type="EMBL" id="JAUEPN010000005">
    <property type="protein sequence ID" value="KAK3294356.1"/>
    <property type="molecule type" value="Genomic_DNA"/>
</dbReference>
<dbReference type="PANTHER" id="PTHR45626:SF52">
    <property type="entry name" value="SINGLE-STRANDED DNA-DEPENDENT ATPASE (EUROFUNG)"/>
    <property type="match status" value="1"/>
</dbReference>